<protein>
    <recommendedName>
        <fullName evidence="3">Nuclease-associated modular DNA-binding 1 domain-containing protein</fullName>
    </recommendedName>
</protein>
<reference evidence="1" key="2">
    <citation type="journal article" date="2021" name="PeerJ">
        <title>Extensive microbial diversity within the chicken gut microbiome revealed by metagenomics and culture.</title>
        <authorList>
            <person name="Gilroy R."/>
            <person name="Ravi A."/>
            <person name="Getino M."/>
            <person name="Pursley I."/>
            <person name="Horton D.L."/>
            <person name="Alikhan N.F."/>
            <person name="Baker D."/>
            <person name="Gharbi K."/>
            <person name="Hall N."/>
            <person name="Watson M."/>
            <person name="Adriaenssens E.M."/>
            <person name="Foster-Nyarko E."/>
            <person name="Jarju S."/>
            <person name="Secka A."/>
            <person name="Antonio M."/>
            <person name="Oren A."/>
            <person name="Chaudhuri R.R."/>
            <person name="La Ragione R."/>
            <person name="Hildebrand F."/>
            <person name="Pallen M.J."/>
        </authorList>
    </citation>
    <scope>NUCLEOTIDE SEQUENCE</scope>
    <source>
        <strain evidence="1">CHK195-15760</strain>
    </source>
</reference>
<dbReference type="Gene3D" id="1.10.10.10">
    <property type="entry name" value="Winged helix-like DNA-binding domain superfamily/Winged helix DNA-binding domain"/>
    <property type="match status" value="1"/>
</dbReference>
<dbReference type="InterPro" id="IPR036388">
    <property type="entry name" value="WH-like_DNA-bd_sf"/>
</dbReference>
<dbReference type="SUPFAM" id="SSF64496">
    <property type="entry name" value="DNA-binding domain of intron-encoded endonucleases"/>
    <property type="match status" value="1"/>
</dbReference>
<reference evidence="1" key="1">
    <citation type="submission" date="2020-10" db="EMBL/GenBank/DDBJ databases">
        <authorList>
            <person name="Gilroy R."/>
        </authorList>
    </citation>
    <scope>NUCLEOTIDE SEQUENCE</scope>
    <source>
        <strain evidence="1">CHK195-15760</strain>
    </source>
</reference>
<evidence type="ECO:0008006" key="3">
    <source>
        <dbReference type="Google" id="ProtNLM"/>
    </source>
</evidence>
<name>A0A9D1S916_9FIRM</name>
<sequence>MEWVTPKENIQHAVKNNLIKPVKGEKHYKSKKIRQYTKDNKFVKEYFSITEASKQTKILRSAISMCLTKKNKTAGGFIWRYDYEK</sequence>
<dbReference type="Proteomes" id="UP000824093">
    <property type="component" value="Unassembled WGS sequence"/>
</dbReference>
<gene>
    <name evidence="1" type="ORF">IAB70_02195</name>
</gene>
<evidence type="ECO:0000313" key="2">
    <source>
        <dbReference type="Proteomes" id="UP000824093"/>
    </source>
</evidence>
<evidence type="ECO:0000313" key="1">
    <source>
        <dbReference type="EMBL" id="HIU51426.1"/>
    </source>
</evidence>
<dbReference type="AlphaFoldDB" id="A0A9D1S916"/>
<proteinExistence type="predicted"/>
<accession>A0A9D1S916</accession>
<dbReference type="EMBL" id="DVNH01000016">
    <property type="protein sequence ID" value="HIU51426.1"/>
    <property type="molecule type" value="Genomic_DNA"/>
</dbReference>
<dbReference type="InterPro" id="IPR003647">
    <property type="entry name" value="Intron_nuc_1_rpt"/>
</dbReference>
<comment type="caution">
    <text evidence="1">The sequence shown here is derived from an EMBL/GenBank/DDBJ whole genome shotgun (WGS) entry which is preliminary data.</text>
</comment>
<organism evidence="1 2">
    <name type="scientific">Candidatus Merdicola faecigallinarum</name>
    <dbReference type="NCBI Taxonomy" id="2840862"/>
    <lineage>
        <taxon>Bacteria</taxon>
        <taxon>Bacillati</taxon>
        <taxon>Bacillota</taxon>
        <taxon>Clostridia</taxon>
        <taxon>Candidatus Merdicola</taxon>
    </lineage>
</organism>
<dbReference type="SMART" id="SM00497">
    <property type="entry name" value="IENR1"/>
    <property type="match status" value="1"/>
</dbReference>